<name>A0A1Q9EA25_SYMMI</name>
<comment type="caution">
    <text evidence="2">The sequence shown here is derived from an EMBL/GenBank/DDBJ whole genome shotgun (WGS) entry which is preliminary data.</text>
</comment>
<accession>A0A1Q9EA25</accession>
<sequence>MGSTERFSTKNRKPIPICLAKLRHQRHWYRHIDTLSVINVPEMESFIGYWQGVLLENAMQRAGFMYGYYLEDKNYDEGTRAIMEVLEGDAPLSEPTEQEATYDSIVRR</sequence>
<keyword evidence="3" id="KW-1185">Reference proteome</keyword>
<dbReference type="OrthoDB" id="10251089at2759"/>
<dbReference type="Proteomes" id="UP000186817">
    <property type="component" value="Unassembled WGS sequence"/>
</dbReference>
<evidence type="ECO:0000313" key="3">
    <source>
        <dbReference type="Proteomes" id="UP000186817"/>
    </source>
</evidence>
<dbReference type="EMBL" id="LSRX01000214">
    <property type="protein sequence ID" value="OLQ04294.1"/>
    <property type="molecule type" value="Genomic_DNA"/>
</dbReference>
<reference evidence="2 3" key="1">
    <citation type="submission" date="2016-02" db="EMBL/GenBank/DDBJ databases">
        <title>Genome analysis of coral dinoflagellate symbionts highlights evolutionary adaptations to a symbiotic lifestyle.</title>
        <authorList>
            <person name="Aranda M."/>
            <person name="Li Y."/>
            <person name="Liew Y.J."/>
            <person name="Baumgarten S."/>
            <person name="Simakov O."/>
            <person name="Wilson M."/>
            <person name="Piel J."/>
            <person name="Ashoor H."/>
            <person name="Bougouffa S."/>
            <person name="Bajic V.B."/>
            <person name="Ryu T."/>
            <person name="Ravasi T."/>
            <person name="Bayer T."/>
            <person name="Micklem G."/>
            <person name="Kim H."/>
            <person name="Bhak J."/>
            <person name="Lajeunesse T.C."/>
            <person name="Voolstra C.R."/>
        </authorList>
    </citation>
    <scope>NUCLEOTIDE SEQUENCE [LARGE SCALE GENOMIC DNA]</scope>
    <source>
        <strain evidence="2 3">CCMP2467</strain>
    </source>
</reference>
<evidence type="ECO:0000313" key="2">
    <source>
        <dbReference type="EMBL" id="OLQ04294.1"/>
    </source>
</evidence>
<proteinExistence type="predicted"/>
<organism evidence="2 3">
    <name type="scientific">Symbiodinium microadriaticum</name>
    <name type="common">Dinoflagellate</name>
    <name type="synonym">Zooxanthella microadriatica</name>
    <dbReference type="NCBI Taxonomy" id="2951"/>
    <lineage>
        <taxon>Eukaryota</taxon>
        <taxon>Sar</taxon>
        <taxon>Alveolata</taxon>
        <taxon>Dinophyceae</taxon>
        <taxon>Suessiales</taxon>
        <taxon>Symbiodiniaceae</taxon>
        <taxon>Symbiodinium</taxon>
    </lineage>
</organism>
<gene>
    <name evidence="2" type="ORF">AK812_SmicGene12689</name>
</gene>
<protein>
    <submittedName>
        <fullName evidence="2">Uncharacterized protein</fullName>
    </submittedName>
</protein>
<evidence type="ECO:0000256" key="1">
    <source>
        <dbReference type="SAM" id="MobiDB-lite"/>
    </source>
</evidence>
<dbReference type="AlphaFoldDB" id="A0A1Q9EA25"/>
<feature type="region of interest" description="Disordered" evidence="1">
    <location>
        <begin position="89"/>
        <end position="108"/>
    </location>
</feature>